<dbReference type="InterPro" id="IPR058031">
    <property type="entry name" value="AAA_lid_NorR"/>
</dbReference>
<dbReference type="PANTHER" id="PTHR32071">
    <property type="entry name" value="TRANSCRIPTIONAL REGULATORY PROTEIN"/>
    <property type="match status" value="1"/>
</dbReference>
<dbReference type="EMBL" id="CP000251">
    <property type="protein sequence ID" value="ABC81484.1"/>
    <property type="molecule type" value="Genomic_DNA"/>
</dbReference>
<dbReference type="PROSITE" id="PS00675">
    <property type="entry name" value="SIGMA54_INTERACT_1"/>
    <property type="match status" value="1"/>
</dbReference>
<evidence type="ECO:0000313" key="8">
    <source>
        <dbReference type="Proteomes" id="UP000001935"/>
    </source>
</evidence>
<dbReference type="CDD" id="cd00060">
    <property type="entry name" value="FHA"/>
    <property type="match status" value="1"/>
</dbReference>
<dbReference type="SUPFAM" id="SSF46689">
    <property type="entry name" value="Homeodomain-like"/>
    <property type="match status" value="1"/>
</dbReference>
<dbReference type="OrthoDB" id="9802322at2"/>
<dbReference type="Gene3D" id="1.10.8.60">
    <property type="match status" value="1"/>
</dbReference>
<dbReference type="Pfam" id="PF02954">
    <property type="entry name" value="HTH_8"/>
    <property type="match status" value="1"/>
</dbReference>
<dbReference type="PROSITE" id="PS50045">
    <property type="entry name" value="SIGMA54_INTERACT_4"/>
    <property type="match status" value="1"/>
</dbReference>
<dbReference type="FunFam" id="3.40.50.300:FF:000006">
    <property type="entry name" value="DNA-binding transcriptional regulator NtrC"/>
    <property type="match status" value="1"/>
</dbReference>
<dbReference type="Gene3D" id="2.60.200.20">
    <property type="match status" value="1"/>
</dbReference>
<dbReference type="GO" id="GO:0005524">
    <property type="term" value="F:ATP binding"/>
    <property type="evidence" value="ECO:0007669"/>
    <property type="project" value="UniProtKB-KW"/>
</dbReference>
<dbReference type="CDD" id="cd00009">
    <property type="entry name" value="AAA"/>
    <property type="match status" value="1"/>
</dbReference>
<dbReference type="eggNOG" id="COG1716">
    <property type="taxonomic scope" value="Bacteria"/>
</dbReference>
<dbReference type="InterPro" id="IPR029016">
    <property type="entry name" value="GAF-like_dom_sf"/>
</dbReference>
<gene>
    <name evidence="7" type="ordered locus">Adeh_1711</name>
</gene>
<dbReference type="InterPro" id="IPR025944">
    <property type="entry name" value="Sigma_54_int_dom_CS"/>
</dbReference>
<evidence type="ECO:0000259" key="6">
    <source>
        <dbReference type="PROSITE" id="PS50045"/>
    </source>
</evidence>
<reference evidence="7 8" key="1">
    <citation type="submission" date="2006-01" db="EMBL/GenBank/DDBJ databases">
        <title>Complete sequence of Anaeromyxobacter dehalogenans 2CP-C.</title>
        <authorList>
            <consortium name="US DOE Joint Genome Institute"/>
            <person name="Copeland A."/>
            <person name="Lucas S."/>
            <person name="Lapidus A."/>
            <person name="Barry K."/>
            <person name="Detter J.C."/>
            <person name="Glavina T."/>
            <person name="Hammon N."/>
            <person name="Israni S."/>
            <person name="Pitluck S."/>
            <person name="Brettin T."/>
            <person name="Bruce D."/>
            <person name="Han C."/>
            <person name="Tapia R."/>
            <person name="Gilna P."/>
            <person name="Kiss H."/>
            <person name="Schmutz J."/>
            <person name="Larimer F."/>
            <person name="Land M."/>
            <person name="Kyrpides N."/>
            <person name="Anderson I."/>
            <person name="Sanford R.A."/>
            <person name="Ritalahti K.M."/>
            <person name="Thomas H.S."/>
            <person name="Kirby J.R."/>
            <person name="Zhulin I.B."/>
            <person name="Loeffler F.E."/>
            <person name="Richardson P."/>
        </authorList>
    </citation>
    <scope>NUCLEOTIDE SEQUENCE [LARGE SCALE GENOMIC DNA]</scope>
    <source>
        <strain evidence="7 8">2CP-C</strain>
    </source>
</reference>
<dbReference type="SMART" id="SM00065">
    <property type="entry name" value="GAF"/>
    <property type="match status" value="1"/>
</dbReference>
<keyword evidence="1" id="KW-0547">Nucleotide-binding</keyword>
<dbReference type="GO" id="GO:0006355">
    <property type="term" value="P:regulation of DNA-templated transcription"/>
    <property type="evidence" value="ECO:0007669"/>
    <property type="project" value="InterPro"/>
</dbReference>
<dbReference type="InterPro" id="IPR003018">
    <property type="entry name" value="GAF"/>
</dbReference>
<feature type="domain" description="Sigma-54 factor interaction" evidence="6">
    <location>
        <begin position="292"/>
        <end position="521"/>
    </location>
</feature>
<dbReference type="Pfam" id="PF00158">
    <property type="entry name" value="Sigma54_activat"/>
    <property type="match status" value="1"/>
</dbReference>
<evidence type="ECO:0000256" key="5">
    <source>
        <dbReference type="ARBA" id="ARBA00023163"/>
    </source>
</evidence>
<name>Q2IIK5_ANADE</name>
<dbReference type="SMART" id="SM00382">
    <property type="entry name" value="AAA"/>
    <property type="match status" value="1"/>
</dbReference>
<dbReference type="SUPFAM" id="SSF55781">
    <property type="entry name" value="GAF domain-like"/>
    <property type="match status" value="1"/>
</dbReference>
<evidence type="ECO:0000313" key="7">
    <source>
        <dbReference type="EMBL" id="ABC81484.1"/>
    </source>
</evidence>
<dbReference type="eggNOG" id="COG3829">
    <property type="taxonomic scope" value="Bacteria"/>
</dbReference>
<dbReference type="SUPFAM" id="SSF52540">
    <property type="entry name" value="P-loop containing nucleoside triphosphate hydrolases"/>
    <property type="match status" value="1"/>
</dbReference>
<organism evidence="7 8">
    <name type="scientific">Anaeromyxobacter dehalogenans (strain 2CP-C)</name>
    <dbReference type="NCBI Taxonomy" id="290397"/>
    <lineage>
        <taxon>Bacteria</taxon>
        <taxon>Pseudomonadati</taxon>
        <taxon>Myxococcota</taxon>
        <taxon>Myxococcia</taxon>
        <taxon>Myxococcales</taxon>
        <taxon>Cystobacterineae</taxon>
        <taxon>Anaeromyxobacteraceae</taxon>
        <taxon>Anaeromyxobacter</taxon>
    </lineage>
</organism>
<dbReference type="InterPro" id="IPR002078">
    <property type="entry name" value="Sigma_54_int"/>
</dbReference>
<proteinExistence type="predicted"/>
<dbReference type="PRINTS" id="PR01590">
    <property type="entry name" value="HTHFIS"/>
</dbReference>
<dbReference type="SUPFAM" id="SSF49879">
    <property type="entry name" value="SMAD/FHA domain"/>
    <property type="match status" value="1"/>
</dbReference>
<dbReference type="Gene3D" id="3.40.50.300">
    <property type="entry name" value="P-loop containing nucleotide triphosphate hydrolases"/>
    <property type="match status" value="1"/>
</dbReference>
<dbReference type="STRING" id="290397.Adeh_1711"/>
<evidence type="ECO:0000256" key="1">
    <source>
        <dbReference type="ARBA" id="ARBA00022741"/>
    </source>
</evidence>
<dbReference type="Gene3D" id="1.10.10.60">
    <property type="entry name" value="Homeodomain-like"/>
    <property type="match status" value="1"/>
</dbReference>
<keyword evidence="5" id="KW-0804">Transcription</keyword>
<keyword evidence="2" id="KW-0067">ATP-binding</keyword>
<keyword evidence="3" id="KW-0805">Transcription regulation</keyword>
<dbReference type="InterPro" id="IPR025943">
    <property type="entry name" value="Sigma_54_int_dom_ATP-bd_2"/>
</dbReference>
<keyword evidence="4" id="KW-0238">DNA-binding</keyword>
<dbReference type="Proteomes" id="UP000001935">
    <property type="component" value="Chromosome"/>
</dbReference>
<dbReference type="InterPro" id="IPR003593">
    <property type="entry name" value="AAA+_ATPase"/>
</dbReference>
<dbReference type="HOGENOM" id="CLU_000445_95_2_7"/>
<dbReference type="InterPro" id="IPR002197">
    <property type="entry name" value="HTH_Fis"/>
</dbReference>
<dbReference type="GO" id="GO:0043565">
    <property type="term" value="F:sequence-specific DNA binding"/>
    <property type="evidence" value="ECO:0007669"/>
    <property type="project" value="InterPro"/>
</dbReference>
<dbReference type="InterPro" id="IPR025662">
    <property type="entry name" value="Sigma_54_int_dom_ATP-bd_1"/>
</dbReference>
<sequence>MATLIVRGPDGSEREVALVKRITSVGRDPENDVAVEDPALPATALHIHFDGKDYNAAAHDRSDMTVNGKRRGAWRLGPGDRIRVAGTELTFEAVARTPLPSARPIAGQRLQALETLVRFSERLLGATDLNRLLDELMDALLEVTHADKGFLILLEDGEMSVRAARNVARETIEGAVERVSDSIIRRVVETRRALVVADALHDSEWSGSTSVVNLKLCSVMCAPLMQKGEVFGVIYLGNDNVVSLFDERALELLAPFAAQASLLVQNAMLLDSLRRENLSLKEAVASRQYGDLIGAGASMREVYRRIEKVAGTDISVLVSGETGTGKEVVAREIHRRSTRANGPFVAVNCGAIPEALLESELFGHVKGAFTGAVATRMGKFQAAHGGTLFLDEIGDMPLALQVKILRALQDRAVTKVGDNRPEAVDLRVVAATNRVLEEEIRKGTFREDLYYRLNVVAIHLPPLRDRGEDVVVIGKYFLQKYAKEFTARVRGFTPGALVAMRKYAWPGNIRELENRVKKAVVLADRALVSAEDLDLRPEILEPILPLAQAKEEFQKRYINEVLERNAGNRTKTAKDLGVDPRTVFRHLEKLEAERRGQVLPPDDEETEA</sequence>
<evidence type="ECO:0000256" key="4">
    <source>
        <dbReference type="ARBA" id="ARBA00023125"/>
    </source>
</evidence>
<dbReference type="AlphaFoldDB" id="Q2IIK5"/>
<dbReference type="RefSeq" id="WP_011420767.1">
    <property type="nucleotide sequence ID" value="NC_007760.1"/>
</dbReference>
<dbReference type="InterPro" id="IPR009057">
    <property type="entry name" value="Homeodomain-like_sf"/>
</dbReference>
<evidence type="ECO:0000256" key="3">
    <source>
        <dbReference type="ARBA" id="ARBA00023015"/>
    </source>
</evidence>
<dbReference type="Pfam" id="PF13185">
    <property type="entry name" value="GAF_2"/>
    <property type="match status" value="1"/>
</dbReference>
<accession>Q2IIK5</accession>
<dbReference type="PROSITE" id="PS00688">
    <property type="entry name" value="SIGMA54_INTERACT_3"/>
    <property type="match status" value="1"/>
</dbReference>
<dbReference type="InterPro" id="IPR008984">
    <property type="entry name" value="SMAD_FHA_dom_sf"/>
</dbReference>
<dbReference type="Gene3D" id="3.30.450.40">
    <property type="match status" value="1"/>
</dbReference>
<evidence type="ECO:0000256" key="2">
    <source>
        <dbReference type="ARBA" id="ARBA00022840"/>
    </source>
</evidence>
<dbReference type="Pfam" id="PF25601">
    <property type="entry name" value="AAA_lid_14"/>
    <property type="match status" value="1"/>
</dbReference>
<protein>
    <submittedName>
        <fullName evidence="7">Transcriptional regulator, NifA subfamily, Fis family</fullName>
    </submittedName>
</protein>
<dbReference type="KEGG" id="ade:Adeh_1711"/>
<dbReference type="PROSITE" id="PS00676">
    <property type="entry name" value="SIGMA54_INTERACT_2"/>
    <property type="match status" value="1"/>
</dbReference>
<dbReference type="InterPro" id="IPR027417">
    <property type="entry name" value="P-loop_NTPase"/>
</dbReference>